<name>M1N0T5_9CORY</name>
<dbReference type="SUPFAM" id="SSF52821">
    <property type="entry name" value="Rhodanese/Cell cycle control phosphatase"/>
    <property type="match status" value="2"/>
</dbReference>
<accession>M1N0T5</accession>
<organism evidence="4 5">
    <name type="scientific">Corynebacterium halotolerans YIM 70093 = DSM 44683</name>
    <dbReference type="NCBI Taxonomy" id="1121362"/>
    <lineage>
        <taxon>Bacteria</taxon>
        <taxon>Bacillati</taxon>
        <taxon>Actinomycetota</taxon>
        <taxon>Actinomycetes</taxon>
        <taxon>Mycobacteriales</taxon>
        <taxon>Corynebacteriaceae</taxon>
        <taxon>Corynebacterium</taxon>
    </lineage>
</organism>
<dbReference type="eggNOG" id="COG2897">
    <property type="taxonomic scope" value="Bacteria"/>
</dbReference>
<feature type="domain" description="Rhodanese" evidence="3">
    <location>
        <begin position="157"/>
        <end position="269"/>
    </location>
</feature>
<dbReference type="HOGENOM" id="CLU_031618_0_1_11"/>
<evidence type="ECO:0000259" key="3">
    <source>
        <dbReference type="PROSITE" id="PS50206"/>
    </source>
</evidence>
<dbReference type="Pfam" id="PF00581">
    <property type="entry name" value="Rhodanese"/>
    <property type="match status" value="2"/>
</dbReference>
<dbReference type="CDD" id="cd01449">
    <property type="entry name" value="TST_Repeat_2"/>
    <property type="match status" value="1"/>
</dbReference>
<dbReference type="InterPro" id="IPR045078">
    <property type="entry name" value="TST/MPST-like"/>
</dbReference>
<dbReference type="PANTHER" id="PTHR11364">
    <property type="entry name" value="THIOSULFATE SULFERTANSFERASE"/>
    <property type="match status" value="1"/>
</dbReference>
<dbReference type="GO" id="GO:0004792">
    <property type="term" value="F:thiosulfate-cyanide sulfurtransferase activity"/>
    <property type="evidence" value="ECO:0007669"/>
    <property type="project" value="TreeGrafter"/>
</dbReference>
<dbReference type="PROSITE" id="PS50206">
    <property type="entry name" value="RHODANESE_3"/>
    <property type="match status" value="2"/>
</dbReference>
<keyword evidence="5" id="KW-1185">Reference proteome</keyword>
<dbReference type="Gene3D" id="3.40.250.10">
    <property type="entry name" value="Rhodanese-like domain"/>
    <property type="match status" value="2"/>
</dbReference>
<dbReference type="AlphaFoldDB" id="M1N0T5"/>
<keyword evidence="2" id="KW-0677">Repeat</keyword>
<proteinExistence type="predicted"/>
<evidence type="ECO:0000256" key="2">
    <source>
        <dbReference type="ARBA" id="ARBA00022737"/>
    </source>
</evidence>
<dbReference type="PANTHER" id="PTHR11364:SF27">
    <property type="entry name" value="SULFURTRANSFERASE"/>
    <property type="match status" value="1"/>
</dbReference>
<keyword evidence="1" id="KW-0808">Transferase</keyword>
<dbReference type="SMART" id="SM00450">
    <property type="entry name" value="RHOD"/>
    <property type="match status" value="2"/>
</dbReference>
<gene>
    <name evidence="4" type="ORF">A605_12590</name>
</gene>
<sequence>MSATDLREAVYHGKKITLLASHWAPGEGAGYRMFESEHIPTALFCDPSTALAGVPGSHAGRNPLPDPGHLQRWFGKWGLDQGSRVVVYDEGRGLYAARAWWVLRWAGLENVTVLDGGLPSWEHEGYPVVGGPGNITAPGDAKVSAGQLPVATIDDVRAHDGLLLDAREARRFAGHREVLDLKAGHIPGAVNVPVRDLCHDDNTLRSRDEIRERFERAGVTSGENVIVYSGSGNHSALLLLAMEQVGLSGAAHYIGGWSQWSADRTNPVERGE</sequence>
<dbReference type="STRING" id="1121362.A605_12590"/>
<dbReference type="Proteomes" id="UP000011723">
    <property type="component" value="Chromosome"/>
</dbReference>
<feature type="domain" description="Rhodanese" evidence="3">
    <location>
        <begin position="34"/>
        <end position="130"/>
    </location>
</feature>
<dbReference type="PATRIC" id="fig|1121362.3.peg.2559"/>
<dbReference type="InterPro" id="IPR001763">
    <property type="entry name" value="Rhodanese-like_dom"/>
</dbReference>
<dbReference type="KEGG" id="chn:A605_12590"/>
<dbReference type="EMBL" id="CP003697">
    <property type="protein sequence ID" value="AGF73514.1"/>
    <property type="molecule type" value="Genomic_DNA"/>
</dbReference>
<dbReference type="CDD" id="cd01448">
    <property type="entry name" value="TST_Repeat_1"/>
    <property type="match status" value="1"/>
</dbReference>
<evidence type="ECO:0000313" key="5">
    <source>
        <dbReference type="Proteomes" id="UP000011723"/>
    </source>
</evidence>
<evidence type="ECO:0000256" key="1">
    <source>
        <dbReference type="ARBA" id="ARBA00022679"/>
    </source>
</evidence>
<reference evidence="4 5" key="1">
    <citation type="journal article" date="2012" name="Stand. Genomic Sci.">
        <title>Genome sequence of the halotolerant bacterium Corynebacterium halotolerans type strain YIM 70093(T) (= DSM 44683(T)).</title>
        <authorList>
            <person name="Ruckert C."/>
            <person name="Albersmeier A."/>
            <person name="Al-Dilaimi A."/>
            <person name="Niehaus K."/>
            <person name="Szczepanowski R."/>
            <person name="Kalinowski J."/>
        </authorList>
    </citation>
    <scope>NUCLEOTIDE SEQUENCE [LARGE SCALE GENOMIC DNA]</scope>
    <source>
        <strain evidence="4">YIM 70093</strain>
    </source>
</reference>
<dbReference type="InterPro" id="IPR036873">
    <property type="entry name" value="Rhodanese-like_dom_sf"/>
</dbReference>
<evidence type="ECO:0000313" key="4">
    <source>
        <dbReference type="EMBL" id="AGF73514.1"/>
    </source>
</evidence>
<protein>
    <recommendedName>
        <fullName evidence="3">Rhodanese domain-containing protein</fullName>
    </recommendedName>
</protein>